<evidence type="ECO:0000313" key="1">
    <source>
        <dbReference type="EMBL" id="GJD93971.1"/>
    </source>
</evidence>
<protein>
    <recommendedName>
        <fullName evidence="3">Transcriptional regulator</fullName>
    </recommendedName>
</protein>
<dbReference type="EMBL" id="BPQP01000017">
    <property type="protein sequence ID" value="GJD93971.1"/>
    <property type="molecule type" value="Genomic_DNA"/>
</dbReference>
<reference evidence="1" key="1">
    <citation type="journal article" date="2021" name="Front. Microbiol.">
        <title>Comprehensive Comparative Genomics and Phenotyping of Methylobacterium Species.</title>
        <authorList>
            <person name="Alessa O."/>
            <person name="Ogura Y."/>
            <person name="Fujitani Y."/>
            <person name="Takami H."/>
            <person name="Hayashi T."/>
            <person name="Sahin N."/>
            <person name="Tani A."/>
        </authorList>
    </citation>
    <scope>NUCLEOTIDE SEQUENCE</scope>
    <source>
        <strain evidence="1">DSM 19015</strain>
    </source>
</reference>
<keyword evidence="2" id="KW-1185">Reference proteome</keyword>
<gene>
    <name evidence="1" type="ORF">OCOJLMKI_1169</name>
</gene>
<organism evidence="1 2">
    <name type="scientific">Methylobacterium iners</name>
    <dbReference type="NCBI Taxonomy" id="418707"/>
    <lineage>
        <taxon>Bacteria</taxon>
        <taxon>Pseudomonadati</taxon>
        <taxon>Pseudomonadota</taxon>
        <taxon>Alphaproteobacteria</taxon>
        <taxon>Hyphomicrobiales</taxon>
        <taxon>Methylobacteriaceae</taxon>
        <taxon>Methylobacterium</taxon>
    </lineage>
</organism>
<sequence>MEIEFVEDGDEQPEDTLSQLSDEQLRAVLDLLTIALNHTFVAFGTAVGPDRLHEVHAFGESLIAGVETGEIGGSNSAKQKPIIDIVLTLLEAAIPQAGSGV</sequence>
<accession>A0ABQ4RT74</accession>
<proteinExistence type="predicted"/>
<name>A0ABQ4RT74_9HYPH</name>
<comment type="caution">
    <text evidence="1">The sequence shown here is derived from an EMBL/GenBank/DDBJ whole genome shotgun (WGS) entry which is preliminary data.</text>
</comment>
<reference evidence="1" key="2">
    <citation type="submission" date="2021-08" db="EMBL/GenBank/DDBJ databases">
        <authorList>
            <person name="Tani A."/>
            <person name="Ola A."/>
            <person name="Ogura Y."/>
            <person name="Katsura K."/>
            <person name="Hayashi T."/>
        </authorList>
    </citation>
    <scope>NUCLEOTIDE SEQUENCE</scope>
    <source>
        <strain evidence="1">DSM 19015</strain>
    </source>
</reference>
<evidence type="ECO:0000313" key="2">
    <source>
        <dbReference type="Proteomes" id="UP001055125"/>
    </source>
</evidence>
<evidence type="ECO:0008006" key="3">
    <source>
        <dbReference type="Google" id="ProtNLM"/>
    </source>
</evidence>
<dbReference type="Proteomes" id="UP001055125">
    <property type="component" value="Unassembled WGS sequence"/>
</dbReference>
<dbReference type="RefSeq" id="WP_238243166.1">
    <property type="nucleotide sequence ID" value="NZ_BPQP01000017.1"/>
</dbReference>